<dbReference type="GO" id="GO:0005886">
    <property type="term" value="C:plasma membrane"/>
    <property type="evidence" value="ECO:0007669"/>
    <property type="project" value="UniProtKB-SubCell"/>
</dbReference>
<comment type="subcellular location">
    <subcellularLocation>
        <location evidence="1 8">Cell membrane</location>
        <topology evidence="1 8">Multi-pass membrane protein</topology>
    </subcellularLocation>
</comment>
<evidence type="ECO:0000256" key="9">
    <source>
        <dbReference type="SAM" id="MobiDB-lite"/>
    </source>
</evidence>
<organism evidence="10">
    <name type="scientific">uncultured Stenotrophomonas sp</name>
    <dbReference type="NCBI Taxonomy" id="165438"/>
    <lineage>
        <taxon>Bacteria</taxon>
        <taxon>Pseudomonadati</taxon>
        <taxon>Pseudomonadota</taxon>
        <taxon>Gammaproteobacteria</taxon>
        <taxon>Lysobacterales</taxon>
        <taxon>Lysobacteraceae</taxon>
        <taxon>Stenotrophomonas</taxon>
        <taxon>environmental samples</taxon>
    </lineage>
</organism>
<comment type="similarity">
    <text evidence="2 8">Belongs to the 4-toluene sulfonate uptake permease (TSUP) (TC 2.A.102) family.</text>
</comment>
<protein>
    <recommendedName>
        <fullName evidence="8">Probable membrane transporter protein</fullName>
    </recommendedName>
</protein>
<keyword evidence="6" id="KW-1133">Transmembrane helix</keyword>
<dbReference type="InterPro" id="IPR002781">
    <property type="entry name" value="TM_pro_TauE-like"/>
</dbReference>
<feature type="compositionally biased region" description="Low complexity" evidence="9">
    <location>
        <begin position="220"/>
        <end position="230"/>
    </location>
</feature>
<evidence type="ECO:0000256" key="1">
    <source>
        <dbReference type="ARBA" id="ARBA00004651"/>
    </source>
</evidence>
<dbReference type="Pfam" id="PF01925">
    <property type="entry name" value="TauE"/>
    <property type="match status" value="1"/>
</dbReference>
<keyword evidence="3" id="KW-0813">Transport</keyword>
<gene>
    <name evidence="10" type="ORF">STPYR_12378</name>
</gene>
<keyword evidence="4 8" id="KW-1003">Cell membrane</keyword>
<keyword evidence="5" id="KW-0812">Transmembrane</keyword>
<evidence type="ECO:0000256" key="6">
    <source>
        <dbReference type="ARBA" id="ARBA00022989"/>
    </source>
</evidence>
<evidence type="ECO:0000256" key="4">
    <source>
        <dbReference type="ARBA" id="ARBA00022475"/>
    </source>
</evidence>
<proteinExistence type="inferred from homology"/>
<feature type="region of interest" description="Disordered" evidence="9">
    <location>
        <begin position="146"/>
        <end position="167"/>
    </location>
</feature>
<evidence type="ECO:0000256" key="8">
    <source>
        <dbReference type="RuleBase" id="RU363041"/>
    </source>
</evidence>
<dbReference type="InterPro" id="IPR052017">
    <property type="entry name" value="TSUP"/>
</dbReference>
<sequence>MLELLPAELPWLIVIAFVAGLVDAAVGGGGLIQLPGLFTTLPQQTPAALLGTNKFSSMFGTGAAAWRYARSVRFPWRPVLLAALAALHAHGGRPGKRGLAAGRAGGVRVLVPRCHRGEPAVQGGGAATGARAAGGDARLYAGEEGFRRAAPPARGRPPRAGHRAGDGRGDRLLRRLLRPRHRQLPDFPVRALLRAGFLARLGRLQGGEPGHQRRRAGVLRAQRQRAAGIRGADGGGQHRRLGGRHAHGVARWHTADPPAVPGAGGGADRAHGVGHLRRLNASLPI</sequence>
<reference evidence="10" key="1">
    <citation type="submission" date="2016-03" db="EMBL/GenBank/DDBJ databases">
        <authorList>
            <person name="Ploux O."/>
        </authorList>
    </citation>
    <scope>NUCLEOTIDE SEQUENCE</scope>
    <source>
        <strain evidence="10">UC10</strain>
    </source>
</reference>
<evidence type="ECO:0000256" key="5">
    <source>
        <dbReference type="ARBA" id="ARBA00022692"/>
    </source>
</evidence>
<feature type="region of interest" description="Disordered" evidence="9">
    <location>
        <begin position="206"/>
        <end position="242"/>
    </location>
</feature>
<evidence type="ECO:0000256" key="7">
    <source>
        <dbReference type="ARBA" id="ARBA00023136"/>
    </source>
</evidence>
<evidence type="ECO:0000256" key="2">
    <source>
        <dbReference type="ARBA" id="ARBA00009142"/>
    </source>
</evidence>
<dbReference type="AlphaFoldDB" id="A0A1Y5Q564"/>
<dbReference type="PANTHER" id="PTHR30269:SF0">
    <property type="entry name" value="MEMBRANE TRANSPORTER PROTEIN YFCA-RELATED"/>
    <property type="match status" value="1"/>
</dbReference>
<keyword evidence="7" id="KW-0472">Membrane</keyword>
<dbReference type="PANTHER" id="PTHR30269">
    <property type="entry name" value="TRANSMEMBRANE PROTEIN YFCA"/>
    <property type="match status" value="1"/>
</dbReference>
<evidence type="ECO:0000313" key="10">
    <source>
        <dbReference type="EMBL" id="SBV37448.1"/>
    </source>
</evidence>
<accession>A0A1Y5Q564</accession>
<name>A0A1Y5Q564_9GAMM</name>
<dbReference type="EMBL" id="FLTS01000001">
    <property type="protein sequence ID" value="SBV37448.1"/>
    <property type="molecule type" value="Genomic_DNA"/>
</dbReference>
<evidence type="ECO:0000256" key="3">
    <source>
        <dbReference type="ARBA" id="ARBA00022448"/>
    </source>
</evidence>